<evidence type="ECO:0000256" key="3">
    <source>
        <dbReference type="PROSITE-ProRule" id="PRU00235"/>
    </source>
</evidence>
<dbReference type="AlphaFoldDB" id="A0A5M9M9K6"/>
<feature type="compositionally biased region" description="Basic and acidic residues" evidence="4">
    <location>
        <begin position="318"/>
        <end position="329"/>
    </location>
</feature>
<dbReference type="InterPro" id="IPR051553">
    <property type="entry name" value="Ran_GTPase-activating"/>
</dbReference>
<feature type="repeat" description="RCC1" evidence="3">
    <location>
        <begin position="639"/>
        <end position="692"/>
    </location>
</feature>
<evidence type="ECO:0000313" key="8">
    <source>
        <dbReference type="Proteomes" id="UP000324241"/>
    </source>
</evidence>
<dbReference type="GO" id="GO:0005737">
    <property type="term" value="C:cytoplasm"/>
    <property type="evidence" value="ECO:0007669"/>
    <property type="project" value="TreeGrafter"/>
</dbReference>
<feature type="repeat" description="RCC1" evidence="3">
    <location>
        <begin position="247"/>
        <end position="303"/>
    </location>
</feature>
<reference evidence="7 8" key="1">
    <citation type="submission" date="2019-08" db="EMBL/GenBank/DDBJ databases">
        <title>The genome sequence of a newly discovered highly antifungal drug resistant Aspergillus species, Aspergillus tanneri NIH 1004.</title>
        <authorList>
            <person name="Mounaud S."/>
            <person name="Singh I."/>
            <person name="Joardar V."/>
            <person name="Pakala S."/>
            <person name="Pakala S."/>
            <person name="Venepally P."/>
            <person name="Chung J.K."/>
            <person name="Losada L."/>
            <person name="Nierman W.C."/>
        </authorList>
    </citation>
    <scope>NUCLEOTIDE SEQUENCE [LARGE SCALE GENOMIC DNA]</scope>
    <source>
        <strain evidence="7 8">NIH1004</strain>
    </source>
</reference>
<feature type="compositionally biased region" description="Polar residues" evidence="4">
    <location>
        <begin position="330"/>
        <end position="340"/>
    </location>
</feature>
<evidence type="ECO:0000256" key="4">
    <source>
        <dbReference type="SAM" id="MobiDB-lite"/>
    </source>
</evidence>
<feature type="repeat" description="RCC1" evidence="3">
    <location>
        <begin position="460"/>
        <end position="514"/>
    </location>
</feature>
<dbReference type="RefSeq" id="XP_033420965.1">
    <property type="nucleotide sequence ID" value="XM_033576301.1"/>
</dbReference>
<feature type="domain" description="RCC1-like" evidence="6">
    <location>
        <begin position="248"/>
        <end position="688"/>
    </location>
</feature>
<dbReference type="EMBL" id="QUQM01000009">
    <property type="protein sequence ID" value="KAA8641603.1"/>
    <property type="molecule type" value="Genomic_DNA"/>
</dbReference>
<dbReference type="VEuPathDB" id="FungiDB:EYZ11_013417"/>
<feature type="repeat" description="RCC1" evidence="3">
    <location>
        <begin position="515"/>
        <end position="572"/>
    </location>
</feature>
<dbReference type="InterPro" id="IPR006598">
    <property type="entry name" value="CAP10"/>
</dbReference>
<sequence length="694" mass="76008">MNATSVWTAQERANLDFVDFRLPDFEYYDLASGRSGKLPKLLAKYTDVGFTGLQCYPNSGILTNKYLPDIDGNSFSGRYRAFLQSTSLPIKATIYNEWHDSHLIPWAHFIPMDTTFIIYGIMEYLLGYGNHAGHDAVAKKVAMDGKHWAEKVLRKEDMQVYMYRLLLEYARICDDRREILGYADDLHLNLTTDRGQQQQVLHAKLSNPKSTSASTGRKRKAARTSDTTTKGLKWQKCTENNVPTQRLDVYVCGTNSYGELGLGNSTRKSGFSRPILNTHLPAGTVGVVQVAAGGVHSAALTHDNRILTWGVNDEGTLARDTKQDRKESDAPSSDYQITDDNNVDEVKPDSNSEDDDDDDDDDDEVTLNIKEATPLPIESSLFPHGTVFTQLVATDSATFALTKDGRVYGWGTFRGTSGSIKFFPDTEKKIQKTPILIPGLNNVTKLAAGAQHVLALTSTGSVFSWGNNEQYQLGRRRASRSRGVHPLLPDQSAIPRGITAIGAGLYHSFAIHKNGDVYGWGSNNFGQTGIPTNAGESDAVVVYPTQILGFRKHPQITAIQGGKDHSIAVSQQGQCLTWGRIENLALGFDDPQSLPSWVTISDIRGRPRILLEPQVIPSLENVVFATAGTDTSFALTAQGQAYSWGFNVEGQAGHPDADEIKPPTPVKSKHIDGKKLVSAAAGGQFSIIMGEPAK</sequence>
<dbReference type="PRINTS" id="PR00633">
    <property type="entry name" value="RCCNDNSATION"/>
</dbReference>
<dbReference type="InterPro" id="IPR009091">
    <property type="entry name" value="RCC1/BLIP-II"/>
</dbReference>
<dbReference type="PANTHER" id="PTHR45982:SF1">
    <property type="entry name" value="REGULATOR OF CHROMOSOME CONDENSATION"/>
    <property type="match status" value="1"/>
</dbReference>
<feature type="compositionally biased region" description="Acidic residues" evidence="4">
    <location>
        <begin position="351"/>
        <end position="363"/>
    </location>
</feature>
<dbReference type="Proteomes" id="UP000324241">
    <property type="component" value="Unassembled WGS sequence"/>
</dbReference>
<organism evidence="7 8">
    <name type="scientific">Aspergillus tanneri</name>
    <dbReference type="NCBI Taxonomy" id="1220188"/>
    <lineage>
        <taxon>Eukaryota</taxon>
        <taxon>Fungi</taxon>
        <taxon>Dikarya</taxon>
        <taxon>Ascomycota</taxon>
        <taxon>Pezizomycotina</taxon>
        <taxon>Eurotiomycetes</taxon>
        <taxon>Eurotiomycetidae</taxon>
        <taxon>Eurotiales</taxon>
        <taxon>Aspergillaceae</taxon>
        <taxon>Aspergillus</taxon>
        <taxon>Aspergillus subgen. Circumdati</taxon>
    </lineage>
</organism>
<evidence type="ECO:0000313" key="7">
    <source>
        <dbReference type="EMBL" id="KAA8641603.1"/>
    </source>
</evidence>
<feature type="region of interest" description="Disordered" evidence="4">
    <location>
        <begin position="202"/>
        <end position="231"/>
    </location>
</feature>
<dbReference type="GeneID" id="54334440"/>
<keyword evidence="2" id="KW-0677">Repeat</keyword>
<proteinExistence type="predicted"/>
<dbReference type="PANTHER" id="PTHR45982">
    <property type="entry name" value="REGULATOR OF CHROMOSOME CONDENSATION"/>
    <property type="match status" value="1"/>
</dbReference>
<dbReference type="OrthoDB" id="61110at2759"/>
<dbReference type="Gene3D" id="2.130.10.30">
    <property type="entry name" value="Regulator of chromosome condensation 1/beta-lactamase-inhibitor protein II"/>
    <property type="match status" value="1"/>
</dbReference>
<comment type="caution">
    <text evidence="7">The sequence shown here is derived from an EMBL/GenBank/DDBJ whole genome shotgun (WGS) entry which is preliminary data.</text>
</comment>
<dbReference type="SUPFAM" id="SSF50985">
    <property type="entry name" value="RCC1/BLIP-II"/>
    <property type="match status" value="1"/>
</dbReference>
<name>A0A5M9M9K6_9EURO</name>
<evidence type="ECO:0000256" key="2">
    <source>
        <dbReference type="ARBA" id="ARBA00022737"/>
    </source>
</evidence>
<dbReference type="PROSITE" id="PS00626">
    <property type="entry name" value="RCC1_2"/>
    <property type="match status" value="1"/>
</dbReference>
<feature type="domain" description="Glycosyl transferase CAP10" evidence="5">
    <location>
        <begin position="62"/>
        <end position="200"/>
    </location>
</feature>
<gene>
    <name evidence="7" type="primary">RCC1</name>
    <name evidence="7" type="ORF">ATNIH1004_011739</name>
</gene>
<evidence type="ECO:0000259" key="5">
    <source>
        <dbReference type="Pfam" id="PF05686"/>
    </source>
</evidence>
<feature type="repeat" description="RCC1" evidence="3">
    <location>
        <begin position="405"/>
        <end position="459"/>
    </location>
</feature>
<dbReference type="Pfam" id="PF05686">
    <property type="entry name" value="Glyco_transf_90"/>
    <property type="match status" value="1"/>
</dbReference>
<dbReference type="VEuPathDB" id="FungiDB:EYZ11_011071"/>
<evidence type="ECO:0000256" key="1">
    <source>
        <dbReference type="ARBA" id="ARBA00022658"/>
    </source>
</evidence>
<dbReference type="Pfam" id="PF25390">
    <property type="entry name" value="WD40_RLD"/>
    <property type="match status" value="1"/>
</dbReference>
<feature type="repeat" description="RCC1" evidence="3">
    <location>
        <begin position="573"/>
        <end position="638"/>
    </location>
</feature>
<dbReference type="InterPro" id="IPR000408">
    <property type="entry name" value="Reg_chr_condens"/>
</dbReference>
<accession>A0A5M9M9K6</accession>
<dbReference type="PROSITE" id="PS50012">
    <property type="entry name" value="RCC1_3"/>
    <property type="match status" value="6"/>
</dbReference>
<dbReference type="GO" id="GO:0005085">
    <property type="term" value="F:guanyl-nucleotide exchange factor activity"/>
    <property type="evidence" value="ECO:0007669"/>
    <property type="project" value="TreeGrafter"/>
</dbReference>
<feature type="region of interest" description="Disordered" evidence="4">
    <location>
        <begin position="318"/>
        <end position="363"/>
    </location>
</feature>
<keyword evidence="1" id="KW-0344">Guanine-nucleotide releasing factor</keyword>
<dbReference type="InterPro" id="IPR058923">
    <property type="entry name" value="RCC1-like_dom"/>
</dbReference>
<protein>
    <submittedName>
        <fullName evidence="7">Regulator of chromosome condensation</fullName>
    </submittedName>
</protein>
<evidence type="ECO:0000259" key="6">
    <source>
        <dbReference type="Pfam" id="PF25390"/>
    </source>
</evidence>